<reference evidence="6" key="1">
    <citation type="submission" date="2021-11" db="EMBL/GenBank/DDBJ databases">
        <title>Description of a new species Pelosinus isolated from the bottom sediments of Lake Baikal.</title>
        <authorList>
            <person name="Zakharyuk A."/>
        </authorList>
    </citation>
    <scope>NUCLEOTIDE SEQUENCE</scope>
    <source>
        <strain evidence="6">Bkl1</strain>
    </source>
</reference>
<evidence type="ECO:0000313" key="7">
    <source>
        <dbReference type="Proteomes" id="UP001165492"/>
    </source>
</evidence>
<evidence type="ECO:0000256" key="5">
    <source>
        <dbReference type="ARBA" id="ARBA00023014"/>
    </source>
</evidence>
<dbReference type="InterPro" id="IPR036188">
    <property type="entry name" value="FAD/NAD-bd_sf"/>
</dbReference>
<proteinExistence type="predicted"/>
<dbReference type="InterPro" id="IPR039650">
    <property type="entry name" value="HdrA-like"/>
</dbReference>
<dbReference type="Gene3D" id="3.50.50.60">
    <property type="entry name" value="FAD/NAD(P)-binding domain"/>
    <property type="match status" value="1"/>
</dbReference>
<dbReference type="RefSeq" id="WP_229537055.1">
    <property type="nucleotide sequence ID" value="NZ_JAJHJB010000051.1"/>
</dbReference>
<evidence type="ECO:0000256" key="4">
    <source>
        <dbReference type="ARBA" id="ARBA00023004"/>
    </source>
</evidence>
<accession>A0ABS8HYE3</accession>
<keyword evidence="2" id="KW-0479">Metal-binding</keyword>
<dbReference type="Pfam" id="PF12831">
    <property type="entry name" value="FAD_oxidored"/>
    <property type="match status" value="1"/>
</dbReference>
<dbReference type="PANTHER" id="PTHR43498:SF1">
    <property type="entry name" value="COB--COM HETERODISULFIDE REDUCTASE IRON-SULFUR SUBUNIT A"/>
    <property type="match status" value="1"/>
</dbReference>
<dbReference type="Proteomes" id="UP001165492">
    <property type="component" value="Unassembled WGS sequence"/>
</dbReference>
<keyword evidence="1" id="KW-0004">4Fe-4S</keyword>
<name>A0ABS8HYE3_9FIRM</name>
<protein>
    <submittedName>
        <fullName evidence="6">FAD-dependent oxidoreductase</fullName>
    </submittedName>
</protein>
<gene>
    <name evidence="6" type="ORF">LMF89_22800</name>
</gene>
<evidence type="ECO:0000256" key="1">
    <source>
        <dbReference type="ARBA" id="ARBA00022485"/>
    </source>
</evidence>
<sequence length="423" mass="45144">MIYKNQKIYDVIVVGAGAAGVAAAIGAANTGAKTLLIERNPYFGGQATHSIVPTYCGFFTQSNPPEQIVGGIGQLVLDKLSKLGCYTGPKRTPNTGTSIVPLDMEATKFALDQCLLESPVEALLHATLIAVEVHDCCVYSITCATDGGKQTFEASAFVDASGEANLAALSGGGCRIGDYKGIFQAATLVYRIGGVTLSADAHPLKVQSAICRAKAAGIPHLTKELGTVIRMPEPSRDVIAMLADEDANGLDAWNLTQCEISGRRQAWAYLEAFRHYLPGFENAYLVQTGPQIGIRETRHIIGEDFVTQEDVLNARRCPDAIACGGWPIELHPEPGKKNVWLPIKDQSYYHIPLGALKPINLKNVWAGGRIISCDPYAFASVRVMGTGFATGHAAGVAAALQQNSTYADIGVIRKELMRQGAIL</sequence>
<evidence type="ECO:0000256" key="3">
    <source>
        <dbReference type="ARBA" id="ARBA00023002"/>
    </source>
</evidence>
<keyword evidence="5" id="KW-0411">Iron-sulfur</keyword>
<dbReference type="PANTHER" id="PTHR43498">
    <property type="entry name" value="FERREDOXIN:COB-COM HETERODISULFIDE REDUCTASE SUBUNIT A"/>
    <property type="match status" value="1"/>
</dbReference>
<keyword evidence="4" id="KW-0408">Iron</keyword>
<evidence type="ECO:0000256" key="2">
    <source>
        <dbReference type="ARBA" id="ARBA00022723"/>
    </source>
</evidence>
<evidence type="ECO:0000313" key="6">
    <source>
        <dbReference type="EMBL" id="MCC5468170.1"/>
    </source>
</evidence>
<dbReference type="EMBL" id="JAJHJB010000051">
    <property type="protein sequence ID" value="MCC5468170.1"/>
    <property type="molecule type" value="Genomic_DNA"/>
</dbReference>
<dbReference type="SUPFAM" id="SSF51905">
    <property type="entry name" value="FAD/NAD(P)-binding domain"/>
    <property type="match status" value="1"/>
</dbReference>
<keyword evidence="3" id="KW-0560">Oxidoreductase</keyword>
<keyword evidence="7" id="KW-1185">Reference proteome</keyword>
<organism evidence="6 7">
    <name type="scientific">Pelosinus baikalensis</name>
    <dbReference type="NCBI Taxonomy" id="2892015"/>
    <lineage>
        <taxon>Bacteria</taxon>
        <taxon>Bacillati</taxon>
        <taxon>Bacillota</taxon>
        <taxon>Negativicutes</taxon>
        <taxon>Selenomonadales</taxon>
        <taxon>Sporomusaceae</taxon>
        <taxon>Pelosinus</taxon>
    </lineage>
</organism>
<comment type="caution">
    <text evidence="6">The sequence shown here is derived from an EMBL/GenBank/DDBJ whole genome shotgun (WGS) entry which is preliminary data.</text>
</comment>